<dbReference type="AlphaFoldDB" id="A0A1M7XVX2"/>
<dbReference type="EMBL" id="FRFE01000001">
    <property type="protein sequence ID" value="SHO42670.1"/>
    <property type="molecule type" value="Genomic_DNA"/>
</dbReference>
<organism evidence="1 2">
    <name type="scientific">Desulfopila aestuarii DSM 18488</name>
    <dbReference type="NCBI Taxonomy" id="1121416"/>
    <lineage>
        <taxon>Bacteria</taxon>
        <taxon>Pseudomonadati</taxon>
        <taxon>Thermodesulfobacteriota</taxon>
        <taxon>Desulfobulbia</taxon>
        <taxon>Desulfobulbales</taxon>
        <taxon>Desulfocapsaceae</taxon>
        <taxon>Desulfopila</taxon>
    </lineage>
</organism>
<evidence type="ECO:0000313" key="2">
    <source>
        <dbReference type="Proteomes" id="UP000184603"/>
    </source>
</evidence>
<dbReference type="Proteomes" id="UP000184603">
    <property type="component" value="Unassembled WGS sequence"/>
</dbReference>
<dbReference type="STRING" id="1121416.SAMN02745220_00083"/>
<protein>
    <submittedName>
        <fullName evidence="1">Uncharacterized protein</fullName>
    </submittedName>
</protein>
<proteinExistence type="predicted"/>
<evidence type="ECO:0000313" key="1">
    <source>
        <dbReference type="EMBL" id="SHO42670.1"/>
    </source>
</evidence>
<dbReference type="RefSeq" id="WP_073611464.1">
    <property type="nucleotide sequence ID" value="NZ_FRFE01000001.1"/>
</dbReference>
<gene>
    <name evidence="1" type="ORF">SAMN02745220_00083</name>
</gene>
<keyword evidence="2" id="KW-1185">Reference proteome</keyword>
<name>A0A1M7XVX2_9BACT</name>
<sequence length="62" mass="6520">MERHRISVTDDNTTASASRSGGAFHVMDFGGLVTGYVSQGNGSVADWIARYSLNGEGLMLVG</sequence>
<reference evidence="1 2" key="1">
    <citation type="submission" date="2016-12" db="EMBL/GenBank/DDBJ databases">
        <authorList>
            <person name="Song W.-J."/>
            <person name="Kurnit D.M."/>
        </authorList>
    </citation>
    <scope>NUCLEOTIDE SEQUENCE [LARGE SCALE GENOMIC DNA]</scope>
    <source>
        <strain evidence="1 2">DSM 18488</strain>
    </source>
</reference>
<accession>A0A1M7XVX2</accession>